<protein>
    <submittedName>
        <fullName evidence="1">Lipocalin-like domain-containing protein</fullName>
    </submittedName>
</protein>
<evidence type="ECO:0000313" key="1">
    <source>
        <dbReference type="EMBL" id="ELA26529.1"/>
    </source>
</evidence>
<reference evidence="1" key="1">
    <citation type="submission" date="2012-08" db="EMBL/GenBank/DDBJ databases">
        <title>Genome analysis of Colletotrichum orbiculare and Colletotrichum fructicola.</title>
        <authorList>
            <person name="Gan P.H.P."/>
            <person name="Ikeda K."/>
            <person name="Irieda H."/>
            <person name="Narusaka M."/>
            <person name="O'Connell R.J."/>
            <person name="Narusaka Y."/>
            <person name="Takano Y."/>
            <person name="Kubo Y."/>
            <person name="Shirasu K."/>
        </authorList>
    </citation>
    <scope>NUCLEOTIDE SEQUENCE</scope>
    <source>
        <strain evidence="1">Nara gc5</strain>
    </source>
</reference>
<dbReference type="AlphaFoldDB" id="L2FJE5"/>
<proteinExistence type="predicted"/>
<dbReference type="InterPro" id="IPR012674">
    <property type="entry name" value="Calycin"/>
</dbReference>
<dbReference type="EMBL" id="KB021041">
    <property type="protein sequence ID" value="ELA26529.1"/>
    <property type="molecule type" value="Genomic_DNA"/>
</dbReference>
<dbReference type="SUPFAM" id="SSF50814">
    <property type="entry name" value="Lipocalins"/>
    <property type="match status" value="1"/>
</dbReference>
<organism evidence="1">
    <name type="scientific">Colletotrichum fructicola (strain Nara gc5)</name>
    <name type="common">Anthracnose fungus</name>
    <name type="synonym">Colletotrichum gloeosporioides (strain Nara gc5)</name>
    <dbReference type="NCBI Taxonomy" id="1213859"/>
    <lineage>
        <taxon>Eukaryota</taxon>
        <taxon>Fungi</taxon>
        <taxon>Dikarya</taxon>
        <taxon>Ascomycota</taxon>
        <taxon>Pezizomycotina</taxon>
        <taxon>Sordariomycetes</taxon>
        <taxon>Hypocreomycetidae</taxon>
        <taxon>Glomerellales</taxon>
        <taxon>Glomerellaceae</taxon>
        <taxon>Colletotrichum</taxon>
        <taxon>Colletotrichum gloeosporioides species complex</taxon>
    </lineage>
</organism>
<dbReference type="Gene3D" id="2.40.128.20">
    <property type="match status" value="1"/>
</dbReference>
<accession>L2FJE5</accession>
<gene>
    <name evidence="1" type="ORF">CGGC5_12512</name>
</gene>
<dbReference type="STRING" id="1213859.L2FJE5"/>
<sequence>MRPSTLPTLLSCAAVATAHLRDDDPERRARRLGRGMLLPHAGLRVRSRELSRPLVPGRRNRCALHGRVQVHFCAVLSQRSPLTFAPQDNGTVLVNNTCQADTTPVNILGTAAPADPSYGAKGVLRVQFPGQPAPSCDIVQDYTPDFAVVQAYNFSTLFVLSREQNPADELLDTWIARAGQLGSNLDNVVKTDQTGCLFT</sequence>
<name>L2FJE5_COLFN</name>
<dbReference type="HOGENOM" id="CLU_1372112_0_0_1"/>